<comment type="subunit">
    <text evidence="4">Monomer. Interacts with the flagellar basal bodies.</text>
</comment>
<dbReference type="HAMAP" id="MF_01457">
    <property type="entry name" value="YcgR"/>
    <property type="match status" value="1"/>
</dbReference>
<gene>
    <name evidence="4" type="primary">ycgR</name>
    <name evidence="7" type="ORF">DFR37_101487</name>
</gene>
<comment type="function">
    <text evidence="4">Acts as a flagellar brake, regulating swimming and swarming in a bis-(3'-5') cyclic diguanylic acid (c-di-GMP)-dependent manner. Binds 1 c-di-GMP dimer per subunit. Increasing levels of c-di-GMP lead to decreased motility.</text>
</comment>
<evidence type="ECO:0000256" key="2">
    <source>
        <dbReference type="ARBA" id="ARBA00022741"/>
    </source>
</evidence>
<name>A0A366HLN6_9BURK</name>
<comment type="caution">
    <text evidence="7">The sequence shown here is derived from an EMBL/GenBank/DDBJ whole genome shotgun (WGS) entry which is preliminary data.</text>
</comment>
<dbReference type="RefSeq" id="WP_170139806.1">
    <property type="nucleotide sequence ID" value="NZ_JACCEU010000001.1"/>
</dbReference>
<dbReference type="InterPro" id="IPR009875">
    <property type="entry name" value="PilZ_domain"/>
</dbReference>
<dbReference type="Gene3D" id="2.30.110.10">
    <property type="entry name" value="Electron Transport, Fmn-binding Protein, Chain A"/>
    <property type="match status" value="1"/>
</dbReference>
<evidence type="ECO:0000259" key="5">
    <source>
        <dbReference type="Pfam" id="PF07238"/>
    </source>
</evidence>
<dbReference type="GO" id="GO:0009425">
    <property type="term" value="C:bacterial-type flagellum basal body"/>
    <property type="evidence" value="ECO:0007669"/>
    <property type="project" value="UniProtKB-SubCell"/>
</dbReference>
<evidence type="ECO:0000313" key="7">
    <source>
        <dbReference type="EMBL" id="RBP43356.1"/>
    </source>
</evidence>
<sequence length="253" mass="27492">MNTPENLLGQSDLEPYILTSPADILDILQSIRNRNATLRTLIEPISVTTATSLIDINTRQGTLVLRMSPSDDELEPSDFLSAEKILSDTSLGASHVQFAGNNAMPHDHDKHAALRIPIPSQLMHVQRRDSYRILTPVTNPVNCNICPGSSKAPVALSIADISLGGVCLTTEQQDLDYIVGKIYPDCSIDLPGVGSITVALQVAHVTQQPSALGITRYRIGCSFVQPSYSASGAVQRYISQLEREEIAKKRGFI</sequence>
<evidence type="ECO:0000256" key="3">
    <source>
        <dbReference type="ARBA" id="ARBA00023143"/>
    </source>
</evidence>
<evidence type="ECO:0000313" key="8">
    <source>
        <dbReference type="Proteomes" id="UP000253628"/>
    </source>
</evidence>
<comment type="subcellular location">
    <subcellularLocation>
        <location evidence="4">Bacterial flagellum basal body</location>
    </subcellularLocation>
</comment>
<evidence type="ECO:0000256" key="1">
    <source>
        <dbReference type="ARBA" id="ARBA00022636"/>
    </source>
</evidence>
<dbReference type="GO" id="GO:0035438">
    <property type="term" value="F:cyclic-di-GMP binding"/>
    <property type="evidence" value="ECO:0007669"/>
    <property type="project" value="UniProtKB-UniRule"/>
</dbReference>
<dbReference type="Pfam" id="PF07238">
    <property type="entry name" value="PilZ"/>
    <property type="match status" value="1"/>
</dbReference>
<comment type="similarity">
    <text evidence="4">Belongs to the YcgR family.</text>
</comment>
<protein>
    <recommendedName>
        <fullName evidence="4">Flagellar brake protein YcgR</fullName>
    </recommendedName>
    <alternativeName>
        <fullName evidence="4">Cyclic di-GMP binding protein YcgR</fullName>
    </alternativeName>
</protein>
<feature type="domain" description="PilZ" evidence="5">
    <location>
        <begin position="126"/>
        <end position="239"/>
    </location>
</feature>
<feature type="domain" description="Type III secretion system flagellar brake protein YcgR PilZN" evidence="6">
    <location>
        <begin position="16"/>
        <end position="123"/>
    </location>
</feature>
<dbReference type="InterPro" id="IPR012349">
    <property type="entry name" value="Split_barrel_FMN-bd"/>
</dbReference>
<dbReference type="Gene3D" id="2.40.10.220">
    <property type="entry name" value="predicted glycosyltransferase like domains"/>
    <property type="match status" value="1"/>
</dbReference>
<dbReference type="InterPro" id="IPR023787">
    <property type="entry name" value="T3SS_YcgR"/>
</dbReference>
<keyword evidence="2 4" id="KW-0547">Nucleotide-binding</keyword>
<proteinExistence type="inferred from homology"/>
<dbReference type="InterPro" id="IPR009926">
    <property type="entry name" value="T3SS_YcgR_PilZN"/>
</dbReference>
<dbReference type="GO" id="GO:0071973">
    <property type="term" value="P:bacterial-type flagellum-dependent cell motility"/>
    <property type="evidence" value="ECO:0007669"/>
    <property type="project" value="UniProtKB-UniRule"/>
</dbReference>
<accession>A0A366HLN6</accession>
<organism evidence="7 8">
    <name type="scientific">Eoetvoesiella caeni</name>
    <dbReference type="NCBI Taxonomy" id="645616"/>
    <lineage>
        <taxon>Bacteria</taxon>
        <taxon>Pseudomonadati</taxon>
        <taxon>Pseudomonadota</taxon>
        <taxon>Betaproteobacteria</taxon>
        <taxon>Burkholderiales</taxon>
        <taxon>Alcaligenaceae</taxon>
        <taxon>Eoetvoesiella</taxon>
    </lineage>
</organism>
<dbReference type="AlphaFoldDB" id="A0A366HLN6"/>
<evidence type="ECO:0000256" key="4">
    <source>
        <dbReference type="HAMAP-Rule" id="MF_01457"/>
    </source>
</evidence>
<reference evidence="7 8" key="1">
    <citation type="submission" date="2018-06" db="EMBL/GenBank/DDBJ databases">
        <title>Genomic Encyclopedia of Type Strains, Phase IV (KMG-IV): sequencing the most valuable type-strain genomes for metagenomic binning, comparative biology and taxonomic classification.</title>
        <authorList>
            <person name="Goeker M."/>
        </authorList>
    </citation>
    <scope>NUCLEOTIDE SEQUENCE [LARGE SCALE GENOMIC DNA]</scope>
    <source>
        <strain evidence="7 8">DSM 25520</strain>
    </source>
</reference>
<evidence type="ECO:0000259" key="6">
    <source>
        <dbReference type="Pfam" id="PF07317"/>
    </source>
</evidence>
<keyword evidence="3 4" id="KW-0975">Bacterial flagellum</keyword>
<dbReference type="Pfam" id="PF07317">
    <property type="entry name" value="PilZN"/>
    <property type="match status" value="1"/>
</dbReference>
<dbReference type="Proteomes" id="UP000253628">
    <property type="component" value="Unassembled WGS sequence"/>
</dbReference>
<keyword evidence="8" id="KW-1185">Reference proteome</keyword>
<keyword evidence="1 4" id="KW-0973">c-di-GMP</keyword>
<dbReference type="EMBL" id="QNRQ01000001">
    <property type="protein sequence ID" value="RBP43356.1"/>
    <property type="molecule type" value="Genomic_DNA"/>
</dbReference>
<dbReference type="GO" id="GO:0071945">
    <property type="term" value="P:regulation of bacterial-type flagellum-dependent cell motility by regulation of motor speed"/>
    <property type="evidence" value="ECO:0007669"/>
    <property type="project" value="UniProtKB-UniRule"/>
</dbReference>